<evidence type="ECO:0000256" key="2">
    <source>
        <dbReference type="ARBA" id="ARBA00022679"/>
    </source>
</evidence>
<evidence type="ECO:0000256" key="5">
    <source>
        <dbReference type="ARBA" id="ARBA00022840"/>
    </source>
</evidence>
<dbReference type="InterPro" id="IPR001932">
    <property type="entry name" value="PPM-type_phosphatase-like_dom"/>
</dbReference>
<protein>
    <submittedName>
        <fullName evidence="9">Bifunctional protein-serine/threonine kinase/phosphatase</fullName>
    </submittedName>
</protein>
<evidence type="ECO:0000313" key="10">
    <source>
        <dbReference type="Proteomes" id="UP000219285"/>
    </source>
</evidence>
<keyword evidence="6" id="KW-0812">Transmembrane</keyword>
<feature type="transmembrane region" description="Helical" evidence="6">
    <location>
        <begin position="547"/>
        <end position="567"/>
    </location>
</feature>
<proteinExistence type="predicted"/>
<reference evidence="10" key="1">
    <citation type="submission" date="2014-12" db="EMBL/GenBank/DDBJ databases">
        <title>Complete genome sequence of a multi-drug resistant Klebsiella pneumoniae.</title>
        <authorList>
            <person name="Hua X."/>
            <person name="Chen Q."/>
            <person name="Li X."/>
            <person name="Feng Y."/>
            <person name="Ruan Z."/>
            <person name="Yu Y."/>
        </authorList>
    </citation>
    <scope>NUCLEOTIDE SEQUENCE [LARGE SCALE GENOMIC DNA]</scope>
    <source>
        <strain evidence="10">5.12</strain>
    </source>
</reference>
<feature type="domain" description="Protein kinase" evidence="7">
    <location>
        <begin position="267"/>
        <end position="532"/>
    </location>
</feature>
<dbReference type="CDD" id="cd00143">
    <property type="entry name" value="PP2Cc"/>
    <property type="match status" value="1"/>
</dbReference>
<keyword evidence="4 9" id="KW-0418">Kinase</keyword>
<dbReference type="KEGG" id="apel:CA267_005875"/>
<dbReference type="AlphaFoldDB" id="A0A6M4MBD0"/>
<dbReference type="Gene3D" id="1.10.510.10">
    <property type="entry name" value="Transferase(Phosphotransferase) domain 1"/>
    <property type="match status" value="1"/>
</dbReference>
<dbReference type="Gene3D" id="3.60.40.10">
    <property type="entry name" value="PPM-type phosphatase domain"/>
    <property type="match status" value="1"/>
</dbReference>
<reference evidence="9 10" key="2">
    <citation type="submission" date="2020-04" db="EMBL/GenBank/DDBJ databases">
        <title>Complete genome sequence of Alteromonas pelagimontana 5.12T.</title>
        <authorList>
            <person name="Sinha R.K."/>
            <person name="Krishnan K.P."/>
            <person name="Kurian J.P."/>
        </authorList>
    </citation>
    <scope>NUCLEOTIDE SEQUENCE [LARGE SCALE GENOMIC DNA]</scope>
    <source>
        <strain evidence="9 10">5.12</strain>
    </source>
</reference>
<dbReference type="OrthoDB" id="9801841at2"/>
<evidence type="ECO:0000256" key="1">
    <source>
        <dbReference type="ARBA" id="ARBA00022527"/>
    </source>
</evidence>
<evidence type="ECO:0000259" key="8">
    <source>
        <dbReference type="PROSITE" id="PS51746"/>
    </source>
</evidence>
<evidence type="ECO:0000256" key="4">
    <source>
        <dbReference type="ARBA" id="ARBA00022777"/>
    </source>
</evidence>
<dbReference type="SUPFAM" id="SSF81606">
    <property type="entry name" value="PP2C-like"/>
    <property type="match status" value="1"/>
</dbReference>
<dbReference type="InterPro" id="IPR011009">
    <property type="entry name" value="Kinase-like_dom_sf"/>
</dbReference>
<evidence type="ECO:0000256" key="6">
    <source>
        <dbReference type="SAM" id="Phobius"/>
    </source>
</evidence>
<dbReference type="SMART" id="SM00220">
    <property type="entry name" value="S_TKc"/>
    <property type="match status" value="1"/>
</dbReference>
<dbReference type="SUPFAM" id="SSF56112">
    <property type="entry name" value="Protein kinase-like (PK-like)"/>
    <property type="match status" value="1"/>
</dbReference>
<dbReference type="GO" id="GO:0005524">
    <property type="term" value="F:ATP binding"/>
    <property type="evidence" value="ECO:0007669"/>
    <property type="project" value="UniProtKB-KW"/>
</dbReference>
<dbReference type="PROSITE" id="PS51746">
    <property type="entry name" value="PPM_2"/>
    <property type="match status" value="1"/>
</dbReference>
<dbReference type="PANTHER" id="PTHR24351">
    <property type="entry name" value="RIBOSOMAL PROTEIN S6 KINASE"/>
    <property type="match status" value="1"/>
</dbReference>
<dbReference type="InterPro" id="IPR008271">
    <property type="entry name" value="Ser/Thr_kinase_AS"/>
</dbReference>
<sequence>MADLSLSYGGYSSAGVKSENQDAFAVWHGQGSQLKEKGVVAAMADGVSACAKAKEAANSAVTTFVLDYLQTPVTWTVKRSAQQVLQSVNRWCYGQNAFATGGGSQAVTTFSGLIFKSNSAFVFHAGDSRIYRYQNGDLEQLTLDHCIKQGRRSVLSRALGIEPHLDVDFKQIDLQPDDIFVMTTDGVHQFITTKQVKSALQEESQDLEATSRNIVQAALTNGSDDNLSCLLLKVNRLPSANLDEVCQQLTRLAIPPALKPGMKLEGMRVLEILFNGTRSSLYKVIDDNSGQLFSMKTPSEYFADNPAYLSSFLREEWIGQHLRSPYVMKIFPRPAAARFMYHLCEYIEGQTLRQWMIDNPSPALDKVRRIARQLIAALRVLQRQQMVHRDVKPENVMINGNGEVKLIDFGAVLVAAQEETGEQLAHTVPLGAVNYIAPEYLLHNTADFRSDQFSCATVLYEMLCGDLPYQPASQTISSGIFAREYKPLIRGRPDLPAWLDVCLKKALQPNPVNRYAAFSEFETALESSDDTIRLLEKQRPLIERKPVLVWQCVSALLFIAVMLQLVFKD</sequence>
<dbReference type="InterPro" id="IPR000719">
    <property type="entry name" value="Prot_kinase_dom"/>
</dbReference>
<dbReference type="SMART" id="SM00332">
    <property type="entry name" value="PP2Cc"/>
    <property type="match status" value="1"/>
</dbReference>
<keyword evidence="1" id="KW-0723">Serine/threonine-protein kinase</keyword>
<dbReference type="PROSITE" id="PS50011">
    <property type="entry name" value="PROTEIN_KINASE_DOM"/>
    <property type="match status" value="1"/>
</dbReference>
<dbReference type="PROSITE" id="PS00108">
    <property type="entry name" value="PROTEIN_KINASE_ST"/>
    <property type="match status" value="1"/>
</dbReference>
<organism evidence="9 10">
    <name type="scientific">Alteromonas pelagimontana</name>
    <dbReference type="NCBI Taxonomy" id="1858656"/>
    <lineage>
        <taxon>Bacteria</taxon>
        <taxon>Pseudomonadati</taxon>
        <taxon>Pseudomonadota</taxon>
        <taxon>Gammaproteobacteria</taxon>
        <taxon>Alteromonadales</taxon>
        <taxon>Alteromonadaceae</taxon>
        <taxon>Alteromonas/Salinimonas group</taxon>
        <taxon>Alteromonas</taxon>
    </lineage>
</organism>
<gene>
    <name evidence="9" type="ORF">CA267_005875</name>
</gene>
<keyword evidence="3" id="KW-0547">Nucleotide-binding</keyword>
<dbReference type="InterPro" id="IPR036457">
    <property type="entry name" value="PPM-type-like_dom_sf"/>
</dbReference>
<dbReference type="Pfam" id="PF00069">
    <property type="entry name" value="Pkinase"/>
    <property type="match status" value="1"/>
</dbReference>
<keyword evidence="2" id="KW-0808">Transferase</keyword>
<evidence type="ECO:0000259" key="7">
    <source>
        <dbReference type="PROSITE" id="PS50011"/>
    </source>
</evidence>
<dbReference type="Proteomes" id="UP000219285">
    <property type="component" value="Chromosome"/>
</dbReference>
<dbReference type="GO" id="GO:0004674">
    <property type="term" value="F:protein serine/threonine kinase activity"/>
    <property type="evidence" value="ECO:0007669"/>
    <property type="project" value="UniProtKB-KW"/>
</dbReference>
<keyword evidence="10" id="KW-1185">Reference proteome</keyword>
<keyword evidence="5" id="KW-0067">ATP-binding</keyword>
<accession>A0A6M4MBD0</accession>
<dbReference type="RefSeq" id="WP_075608354.1">
    <property type="nucleotide sequence ID" value="NZ_CP052766.1"/>
</dbReference>
<evidence type="ECO:0000313" key="9">
    <source>
        <dbReference type="EMBL" id="QJR80337.1"/>
    </source>
</evidence>
<dbReference type="CDD" id="cd14014">
    <property type="entry name" value="STKc_PknB_like"/>
    <property type="match status" value="1"/>
</dbReference>
<keyword evidence="6" id="KW-0472">Membrane</keyword>
<feature type="domain" description="PPM-type phosphatase" evidence="8">
    <location>
        <begin position="7"/>
        <end position="234"/>
    </location>
</feature>
<dbReference type="EMBL" id="CP052766">
    <property type="protein sequence ID" value="QJR80337.1"/>
    <property type="molecule type" value="Genomic_DNA"/>
</dbReference>
<name>A0A6M4MBD0_9ALTE</name>
<keyword evidence="6" id="KW-1133">Transmembrane helix</keyword>
<evidence type="ECO:0000256" key="3">
    <source>
        <dbReference type="ARBA" id="ARBA00022741"/>
    </source>
</evidence>
<dbReference type="SMART" id="SM00331">
    <property type="entry name" value="PP2C_SIG"/>
    <property type="match status" value="1"/>
</dbReference>
<dbReference type="Pfam" id="PF13672">
    <property type="entry name" value="PP2C_2"/>
    <property type="match status" value="1"/>
</dbReference>